<keyword evidence="1" id="KW-0833">Ubl conjugation pathway</keyword>
<comment type="caution">
    <text evidence="3">The sequence shown here is derived from an EMBL/GenBank/DDBJ whole genome shotgun (WGS) entry which is preliminary data.</text>
</comment>
<dbReference type="FunFam" id="3.10.110.10:FF:000026">
    <property type="entry name" value="Ubiquitin-conjugating enzyme E2 variant"/>
    <property type="match status" value="1"/>
</dbReference>
<dbReference type="InterPro" id="IPR000608">
    <property type="entry name" value="UBC"/>
</dbReference>
<dbReference type="Pfam" id="PF00179">
    <property type="entry name" value="UQ_con"/>
    <property type="match status" value="1"/>
</dbReference>
<proteinExistence type="predicted"/>
<evidence type="ECO:0000313" key="4">
    <source>
        <dbReference type="Proteomes" id="UP001519460"/>
    </source>
</evidence>
<dbReference type="AlphaFoldDB" id="A0ABD0JNV0"/>
<dbReference type="EMBL" id="JACVVK020000371">
    <property type="protein sequence ID" value="KAK7476592.1"/>
    <property type="molecule type" value="Genomic_DNA"/>
</dbReference>
<dbReference type="SUPFAM" id="SSF54495">
    <property type="entry name" value="UBC-like"/>
    <property type="match status" value="1"/>
</dbReference>
<reference evidence="3 4" key="1">
    <citation type="journal article" date="2023" name="Sci. Data">
        <title>Genome assembly of the Korean intertidal mud-creeper Batillaria attramentaria.</title>
        <authorList>
            <person name="Patra A.K."/>
            <person name="Ho P.T."/>
            <person name="Jun S."/>
            <person name="Lee S.J."/>
            <person name="Kim Y."/>
            <person name="Won Y.J."/>
        </authorList>
    </citation>
    <scope>NUCLEOTIDE SEQUENCE [LARGE SCALE GENOMIC DNA]</scope>
    <source>
        <strain evidence="3">Wonlab-2016</strain>
    </source>
</reference>
<protein>
    <recommendedName>
        <fullName evidence="2">UBC core domain-containing protein</fullName>
    </recommendedName>
</protein>
<dbReference type="PROSITE" id="PS50127">
    <property type="entry name" value="UBC_2"/>
    <property type="match status" value="1"/>
</dbReference>
<dbReference type="Gene3D" id="3.10.110.10">
    <property type="entry name" value="Ubiquitin Conjugating Enzyme"/>
    <property type="match status" value="1"/>
</dbReference>
<organism evidence="3 4">
    <name type="scientific">Batillaria attramentaria</name>
    <dbReference type="NCBI Taxonomy" id="370345"/>
    <lineage>
        <taxon>Eukaryota</taxon>
        <taxon>Metazoa</taxon>
        <taxon>Spiralia</taxon>
        <taxon>Lophotrochozoa</taxon>
        <taxon>Mollusca</taxon>
        <taxon>Gastropoda</taxon>
        <taxon>Caenogastropoda</taxon>
        <taxon>Sorbeoconcha</taxon>
        <taxon>Cerithioidea</taxon>
        <taxon>Batillariidae</taxon>
        <taxon>Batillaria</taxon>
    </lineage>
</organism>
<dbReference type="Proteomes" id="UP001519460">
    <property type="component" value="Unassembled WGS sequence"/>
</dbReference>
<keyword evidence="4" id="KW-1185">Reference proteome</keyword>
<sequence length="146" mass="16493">MAGGQSHDYVVPRNFRLLEEFEDSQKGGGDGLVSWGLACDDDMSLSDWNGSIIGPPKTPYDGRIYSVRVHCDENYPNSPPRAQFQTRINMTCVNKDTGAIDARKLPCLRLWQKHMTIFTLLASLREQMVQKENLKLPQPPDGSTYF</sequence>
<gene>
    <name evidence="3" type="ORF">BaRGS_00032138</name>
</gene>
<evidence type="ECO:0000313" key="3">
    <source>
        <dbReference type="EMBL" id="KAK7476592.1"/>
    </source>
</evidence>
<name>A0ABD0JNV0_9CAEN</name>
<dbReference type="CDD" id="cd23807">
    <property type="entry name" value="UEV_UBE2V"/>
    <property type="match status" value="1"/>
</dbReference>
<dbReference type="SMART" id="SM00212">
    <property type="entry name" value="UBCc"/>
    <property type="match status" value="1"/>
</dbReference>
<evidence type="ECO:0000256" key="1">
    <source>
        <dbReference type="ARBA" id="ARBA00022786"/>
    </source>
</evidence>
<feature type="domain" description="UBC core" evidence="2">
    <location>
        <begin position="12"/>
        <end position="146"/>
    </location>
</feature>
<evidence type="ECO:0000259" key="2">
    <source>
        <dbReference type="PROSITE" id="PS50127"/>
    </source>
</evidence>
<dbReference type="PANTHER" id="PTHR24068">
    <property type="entry name" value="UBIQUITIN-CONJUGATING ENZYME E2"/>
    <property type="match status" value="1"/>
</dbReference>
<dbReference type="InterPro" id="IPR016135">
    <property type="entry name" value="UBQ-conjugating_enzyme/RWD"/>
</dbReference>
<accession>A0ABD0JNV0</accession>